<protein>
    <submittedName>
        <fullName evidence="1">Uncharacterized protein</fullName>
    </submittedName>
</protein>
<evidence type="ECO:0000313" key="1">
    <source>
        <dbReference type="EMBL" id="GAA4456853.1"/>
    </source>
</evidence>
<evidence type="ECO:0000313" key="2">
    <source>
        <dbReference type="Proteomes" id="UP001501410"/>
    </source>
</evidence>
<organism evidence="1 2">
    <name type="scientific">Rurimicrobium arvi</name>
    <dbReference type="NCBI Taxonomy" id="2049916"/>
    <lineage>
        <taxon>Bacteria</taxon>
        <taxon>Pseudomonadati</taxon>
        <taxon>Bacteroidota</taxon>
        <taxon>Chitinophagia</taxon>
        <taxon>Chitinophagales</taxon>
        <taxon>Chitinophagaceae</taxon>
        <taxon>Rurimicrobium</taxon>
    </lineage>
</organism>
<accession>A0ABP8MYZ7</accession>
<sequence length="61" mass="6957">MDTHNNRISYTQHKQGGLSGPIIVFPLKQSKYIARKNCFAFLALFIACQTYHDKNVTKVAE</sequence>
<gene>
    <name evidence="1" type="ORF">GCM10023092_22740</name>
</gene>
<dbReference type="EMBL" id="BAABEZ010000022">
    <property type="protein sequence ID" value="GAA4456853.1"/>
    <property type="molecule type" value="Genomic_DNA"/>
</dbReference>
<comment type="caution">
    <text evidence="1">The sequence shown here is derived from an EMBL/GenBank/DDBJ whole genome shotgun (WGS) entry which is preliminary data.</text>
</comment>
<name>A0ABP8MYZ7_9BACT</name>
<keyword evidence="2" id="KW-1185">Reference proteome</keyword>
<proteinExistence type="predicted"/>
<reference evidence="2" key="1">
    <citation type="journal article" date="2019" name="Int. J. Syst. Evol. Microbiol.">
        <title>The Global Catalogue of Microorganisms (GCM) 10K type strain sequencing project: providing services to taxonomists for standard genome sequencing and annotation.</title>
        <authorList>
            <consortium name="The Broad Institute Genomics Platform"/>
            <consortium name="The Broad Institute Genome Sequencing Center for Infectious Disease"/>
            <person name="Wu L."/>
            <person name="Ma J."/>
        </authorList>
    </citation>
    <scope>NUCLEOTIDE SEQUENCE [LARGE SCALE GENOMIC DNA]</scope>
    <source>
        <strain evidence="2">JCM 31921</strain>
    </source>
</reference>
<dbReference type="Proteomes" id="UP001501410">
    <property type="component" value="Unassembled WGS sequence"/>
</dbReference>